<dbReference type="Pfam" id="PF00010">
    <property type="entry name" value="HLH"/>
    <property type="match status" value="1"/>
</dbReference>
<evidence type="ECO:0000256" key="4">
    <source>
        <dbReference type="ARBA" id="ARBA00023125"/>
    </source>
</evidence>
<evidence type="ECO:0000313" key="10">
    <source>
        <dbReference type="Proteomes" id="UP000636800"/>
    </source>
</evidence>
<feature type="compositionally biased region" description="Polar residues" evidence="7">
    <location>
        <begin position="219"/>
        <end position="237"/>
    </location>
</feature>
<dbReference type="GO" id="GO:0046983">
    <property type="term" value="F:protein dimerization activity"/>
    <property type="evidence" value="ECO:0007669"/>
    <property type="project" value="InterPro"/>
</dbReference>
<dbReference type="PROSITE" id="PS50888">
    <property type="entry name" value="BHLH"/>
    <property type="match status" value="1"/>
</dbReference>
<dbReference type="GO" id="GO:0005634">
    <property type="term" value="C:nucleus"/>
    <property type="evidence" value="ECO:0007669"/>
    <property type="project" value="UniProtKB-SubCell"/>
</dbReference>
<feature type="region of interest" description="Disordered" evidence="7">
    <location>
        <begin position="211"/>
        <end position="282"/>
    </location>
</feature>
<gene>
    <name evidence="9" type="ORF">HPP92_017482</name>
</gene>
<dbReference type="Gene3D" id="4.10.280.10">
    <property type="entry name" value="Helix-loop-helix DNA-binding domain"/>
    <property type="match status" value="1"/>
</dbReference>
<dbReference type="InterPro" id="IPR036638">
    <property type="entry name" value="HLH_DNA-bd_sf"/>
</dbReference>
<evidence type="ECO:0000259" key="8">
    <source>
        <dbReference type="PROSITE" id="PS50888"/>
    </source>
</evidence>
<comment type="subcellular location">
    <subcellularLocation>
        <location evidence="1">Nucleus</location>
    </subcellularLocation>
</comment>
<dbReference type="Proteomes" id="UP000636800">
    <property type="component" value="Unassembled WGS sequence"/>
</dbReference>
<name>A0A835UR00_VANPL</name>
<dbReference type="OrthoDB" id="5795902at2759"/>
<feature type="compositionally biased region" description="Low complexity" evidence="7">
    <location>
        <begin position="238"/>
        <end position="254"/>
    </location>
</feature>
<dbReference type="PANTHER" id="PTHR16223">
    <property type="entry name" value="TRANSCRIPTION FACTOR BHLH83-RELATED"/>
    <property type="match status" value="1"/>
</dbReference>
<dbReference type="InterPro" id="IPR011598">
    <property type="entry name" value="bHLH_dom"/>
</dbReference>
<dbReference type="PANTHER" id="PTHR16223:SF268">
    <property type="entry name" value="SPERMATOGENESIS- AND OOGENESIS-SPECIFIC BASIC HELIX-LOOP-HELIX-CONTAINING PROTEIN 2"/>
    <property type="match status" value="1"/>
</dbReference>
<keyword evidence="10" id="KW-1185">Reference proteome</keyword>
<accession>A0A835UR00</accession>
<feature type="region of interest" description="Disordered" evidence="7">
    <location>
        <begin position="1"/>
        <end position="30"/>
    </location>
</feature>
<dbReference type="GO" id="GO:0080147">
    <property type="term" value="P:root hair cell development"/>
    <property type="evidence" value="ECO:0007669"/>
    <property type="project" value="UniProtKB-ARBA"/>
</dbReference>
<comment type="similarity">
    <text evidence="2">Belongs to the bHLH protein family.</text>
</comment>
<evidence type="ECO:0000256" key="5">
    <source>
        <dbReference type="ARBA" id="ARBA00023163"/>
    </source>
</evidence>
<keyword evidence="5" id="KW-0804">Transcription</keyword>
<proteinExistence type="inferred from homology"/>
<reference evidence="9 10" key="1">
    <citation type="journal article" date="2020" name="Nat. Food">
        <title>A phased Vanilla planifolia genome enables genetic improvement of flavour and production.</title>
        <authorList>
            <person name="Hasing T."/>
            <person name="Tang H."/>
            <person name="Brym M."/>
            <person name="Khazi F."/>
            <person name="Huang T."/>
            <person name="Chambers A.H."/>
        </authorList>
    </citation>
    <scope>NUCLEOTIDE SEQUENCE [LARGE SCALE GENOMIC DNA]</scope>
    <source>
        <tissue evidence="9">Leaf</tissue>
    </source>
</reference>
<dbReference type="GO" id="GO:0000981">
    <property type="term" value="F:DNA-binding transcription factor activity, RNA polymerase II-specific"/>
    <property type="evidence" value="ECO:0007669"/>
    <property type="project" value="TreeGrafter"/>
</dbReference>
<organism evidence="9 10">
    <name type="scientific">Vanilla planifolia</name>
    <name type="common">Vanilla</name>
    <dbReference type="NCBI Taxonomy" id="51239"/>
    <lineage>
        <taxon>Eukaryota</taxon>
        <taxon>Viridiplantae</taxon>
        <taxon>Streptophyta</taxon>
        <taxon>Embryophyta</taxon>
        <taxon>Tracheophyta</taxon>
        <taxon>Spermatophyta</taxon>
        <taxon>Magnoliopsida</taxon>
        <taxon>Liliopsida</taxon>
        <taxon>Asparagales</taxon>
        <taxon>Orchidaceae</taxon>
        <taxon>Vanilloideae</taxon>
        <taxon>Vanilleae</taxon>
        <taxon>Vanilla</taxon>
    </lineage>
</organism>
<dbReference type="InterPro" id="IPR045843">
    <property type="entry name" value="IND-like"/>
</dbReference>
<protein>
    <recommendedName>
        <fullName evidence="8">BHLH domain-containing protein</fullName>
    </recommendedName>
</protein>
<evidence type="ECO:0000256" key="3">
    <source>
        <dbReference type="ARBA" id="ARBA00023015"/>
    </source>
</evidence>
<dbReference type="SMART" id="SM00353">
    <property type="entry name" value="HLH"/>
    <property type="match status" value="1"/>
</dbReference>
<feature type="domain" description="BHLH" evidence="8">
    <location>
        <begin position="277"/>
        <end position="326"/>
    </location>
</feature>
<comment type="caution">
    <text evidence="9">The sequence shown here is derived from an EMBL/GenBank/DDBJ whole genome shotgun (WGS) entry which is preliminary data.</text>
</comment>
<evidence type="ECO:0000256" key="2">
    <source>
        <dbReference type="ARBA" id="ARBA00005510"/>
    </source>
</evidence>
<dbReference type="AlphaFoldDB" id="A0A835UR00"/>
<dbReference type="EMBL" id="JADCNL010000008">
    <property type="protein sequence ID" value="KAG0470782.1"/>
    <property type="molecule type" value="Genomic_DNA"/>
</dbReference>
<evidence type="ECO:0000256" key="1">
    <source>
        <dbReference type="ARBA" id="ARBA00004123"/>
    </source>
</evidence>
<keyword evidence="3" id="KW-0805">Transcription regulation</keyword>
<sequence>MQASSSEMQRMGASMNGMPESSPTPSSSVVSQIALHELQTGNGSSQIQNLNMQGSSTNFDPSAASHDDFFDHMLSTIPSWTDLVKSPWDLANSTAGGKTLACENGLHFASPFDESSLLAARLRQHQISGDTPAVKQLMLPISAQQHQQLFLSAMSGRPPPPPSANASAVEAGGLLPLPLSLGGNPLTDSDASFKTPNSTTVAEEIFNGFGGGSIHRSENQQQHFHQPQNASMPQQSYGGTPSPATASTAGTSITSGGGGGNSQVAPPRQRVRARRGQATDPHSIAERLRRERIADRMKALQELVPNANKTDKASMLDEIIDYVKFLQLQVKVLSMSRLGGAGAVAPLVADISSEGGSAGGRGALAASEAMTATEQQVAKLMEEDMGSAMQYLQGKGLCLMPISLASAISTATFRGPSAGATVGLNGGGNSNSAGMLMAGGDAPSSPSLSVLTVQSAVAGGGADTDVSRSSGKDAASVSKS</sequence>
<keyword evidence="4" id="KW-0238">DNA-binding</keyword>
<dbReference type="SUPFAM" id="SSF47459">
    <property type="entry name" value="HLH, helix-loop-helix DNA-binding domain"/>
    <property type="match status" value="1"/>
</dbReference>
<feature type="region of interest" description="Disordered" evidence="7">
    <location>
        <begin position="459"/>
        <end position="480"/>
    </location>
</feature>
<evidence type="ECO:0000256" key="7">
    <source>
        <dbReference type="SAM" id="MobiDB-lite"/>
    </source>
</evidence>
<evidence type="ECO:0000256" key="6">
    <source>
        <dbReference type="ARBA" id="ARBA00023242"/>
    </source>
</evidence>
<evidence type="ECO:0000313" key="9">
    <source>
        <dbReference type="EMBL" id="KAG0470782.1"/>
    </source>
</evidence>
<feature type="compositionally biased region" description="Low complexity" evidence="7">
    <location>
        <begin position="21"/>
        <end position="30"/>
    </location>
</feature>
<dbReference type="GO" id="GO:0000978">
    <property type="term" value="F:RNA polymerase II cis-regulatory region sequence-specific DNA binding"/>
    <property type="evidence" value="ECO:0007669"/>
    <property type="project" value="TreeGrafter"/>
</dbReference>
<dbReference type="FunFam" id="4.10.280.10:FF:000017">
    <property type="entry name" value="Transcription factor bHLH66"/>
    <property type="match status" value="1"/>
</dbReference>
<keyword evidence="6" id="KW-0539">Nucleus</keyword>